<name>A0A1G8BPY8_9PSED</name>
<evidence type="ECO:0000259" key="3">
    <source>
        <dbReference type="Pfam" id="PF01370"/>
    </source>
</evidence>
<dbReference type="Gene3D" id="3.40.50.720">
    <property type="entry name" value="NAD(P)-binding Rossmann-like Domain"/>
    <property type="match status" value="1"/>
</dbReference>
<dbReference type="Proteomes" id="UP000182894">
    <property type="component" value="Unassembled WGS sequence"/>
</dbReference>
<dbReference type="OrthoDB" id="9801056at2"/>
<organism evidence="4 5">
    <name type="scientific">Pseudomonas abietaniphila</name>
    <dbReference type="NCBI Taxonomy" id="89065"/>
    <lineage>
        <taxon>Bacteria</taxon>
        <taxon>Pseudomonadati</taxon>
        <taxon>Pseudomonadota</taxon>
        <taxon>Gammaproteobacteria</taxon>
        <taxon>Pseudomonadales</taxon>
        <taxon>Pseudomonadaceae</taxon>
        <taxon>Pseudomonas</taxon>
    </lineage>
</organism>
<dbReference type="AlphaFoldDB" id="A0A1G8BPY8"/>
<feature type="domain" description="NAD-dependent epimerase/dehydratase" evidence="3">
    <location>
        <begin position="5"/>
        <end position="230"/>
    </location>
</feature>
<dbReference type="SUPFAM" id="SSF51735">
    <property type="entry name" value="NAD(P)-binding Rossmann-fold domains"/>
    <property type="match status" value="1"/>
</dbReference>
<evidence type="ECO:0000256" key="1">
    <source>
        <dbReference type="ARBA" id="ARBA00005125"/>
    </source>
</evidence>
<protein>
    <submittedName>
        <fullName evidence="4">Nucleoside-diphosphate-sugar epimerase</fullName>
    </submittedName>
</protein>
<dbReference type="CDD" id="cd05232">
    <property type="entry name" value="UDP_G4E_4_SDR_e"/>
    <property type="match status" value="1"/>
</dbReference>
<accession>A0A1G8BPY8</accession>
<dbReference type="Pfam" id="PF01370">
    <property type="entry name" value="Epimerase"/>
    <property type="match status" value="1"/>
</dbReference>
<comment type="pathway">
    <text evidence="1">Bacterial outer membrane biogenesis; LPS O-antigen biosynthesis.</text>
</comment>
<gene>
    <name evidence="4" type="ORF">SAMN05216605_10636</name>
</gene>
<keyword evidence="5" id="KW-1185">Reference proteome</keyword>
<dbReference type="InterPro" id="IPR036291">
    <property type="entry name" value="NAD(P)-bd_dom_sf"/>
</dbReference>
<reference evidence="5" key="1">
    <citation type="submission" date="2016-10" db="EMBL/GenBank/DDBJ databases">
        <authorList>
            <person name="Varghese N."/>
            <person name="Submissions S."/>
        </authorList>
    </citation>
    <scope>NUCLEOTIDE SEQUENCE [LARGE SCALE GENOMIC DNA]</scope>
    <source>
        <strain evidence="5">ATCC 700689</strain>
    </source>
</reference>
<evidence type="ECO:0000256" key="2">
    <source>
        <dbReference type="ARBA" id="ARBA00007637"/>
    </source>
</evidence>
<dbReference type="InterPro" id="IPR001509">
    <property type="entry name" value="Epimerase_deHydtase"/>
</dbReference>
<sequence>MVRKILVTGSSGFLGRALVENAAYLPGTNIFAASRQVGLQLPTGVKNIPVGNLATDTAWQSALRDMDVVIHTAARVHVMNDTAADPLALFREVNTAGTLNLARQAAAAGVRRFIFISSIKVNGESTARDEVFRPDDVARPSDPYAISKYEAELGLLELAKTCAMEVVIIRPVLVYGPGVKANFLQLMRALRKGIPLPLGAIRNARSLVSLDNLVDFIRVCVDHPAAANQIFLVSDGEDFSTTELAKRLKAFMPLSGWLVPVPQSIIQLGARLLGRKAAAQRVLGSLRVDISKNRDLLGWTPPVSVDEALKKTVDHFLATEQK</sequence>
<dbReference type="RefSeq" id="WP_074752904.1">
    <property type="nucleotide sequence ID" value="NZ_FNCO01000006.1"/>
</dbReference>
<dbReference type="STRING" id="89065.SAMN05216605_10636"/>
<evidence type="ECO:0000313" key="5">
    <source>
        <dbReference type="Proteomes" id="UP000182894"/>
    </source>
</evidence>
<comment type="similarity">
    <text evidence="2">Belongs to the NAD(P)-dependent epimerase/dehydratase family.</text>
</comment>
<dbReference type="EMBL" id="FNCO01000006">
    <property type="protein sequence ID" value="SDH35203.1"/>
    <property type="molecule type" value="Genomic_DNA"/>
</dbReference>
<dbReference type="PANTHER" id="PTHR43000">
    <property type="entry name" value="DTDP-D-GLUCOSE 4,6-DEHYDRATASE-RELATED"/>
    <property type="match status" value="1"/>
</dbReference>
<evidence type="ECO:0000313" key="4">
    <source>
        <dbReference type="EMBL" id="SDH35203.1"/>
    </source>
</evidence>
<proteinExistence type="inferred from homology"/>